<accession>A0ABS5DXQ1</accession>
<organism evidence="4 5">
    <name type="scientific">Ideonella paludis</name>
    <dbReference type="NCBI Taxonomy" id="1233411"/>
    <lineage>
        <taxon>Bacteria</taxon>
        <taxon>Pseudomonadati</taxon>
        <taxon>Pseudomonadota</taxon>
        <taxon>Betaproteobacteria</taxon>
        <taxon>Burkholderiales</taxon>
        <taxon>Sphaerotilaceae</taxon>
        <taxon>Ideonella</taxon>
    </lineage>
</organism>
<dbReference type="EMBL" id="JAGQDG010000004">
    <property type="protein sequence ID" value="MBQ0935911.1"/>
    <property type="molecule type" value="Genomic_DNA"/>
</dbReference>
<dbReference type="SUPFAM" id="SSF50465">
    <property type="entry name" value="EF-Tu/eEF-1alpha/eIF2-gamma C-terminal domain"/>
    <property type="match status" value="1"/>
</dbReference>
<dbReference type="Gene3D" id="2.40.30.10">
    <property type="entry name" value="Translation factors"/>
    <property type="match status" value="1"/>
</dbReference>
<reference evidence="4 5" key="1">
    <citation type="submission" date="2021-04" db="EMBL/GenBank/DDBJ databases">
        <title>The genome sequence of type strain Ideonella paludis KCTC 32238.</title>
        <authorList>
            <person name="Liu Y."/>
        </authorList>
    </citation>
    <scope>NUCLEOTIDE SEQUENCE [LARGE SCALE GENOMIC DNA]</scope>
    <source>
        <strain evidence="4 5">KCTC 32238</strain>
    </source>
</reference>
<evidence type="ECO:0000256" key="3">
    <source>
        <dbReference type="SAM" id="SignalP"/>
    </source>
</evidence>
<comment type="caution">
    <text evidence="4">The sequence shown here is derived from an EMBL/GenBank/DDBJ whole genome shotgun (WGS) entry which is preliminary data.</text>
</comment>
<protein>
    <recommendedName>
        <fullName evidence="6">Elongation factor P</fullName>
    </recommendedName>
</protein>
<feature type="signal peptide" evidence="3">
    <location>
        <begin position="1"/>
        <end position="23"/>
    </location>
</feature>
<sequence>MMKTLGLFLISACALSTASVAQAADQTVVVYPGGVSTPVTLTLLAREGKVGRDNPFYDNYRPQVQFSAEGDAVTCTVRVPQALEKVEPGQTADLSLVCAEKFKVRAGDKAFVVFEGGRKVAVGTLK</sequence>
<evidence type="ECO:0000256" key="2">
    <source>
        <dbReference type="ARBA" id="ARBA00023134"/>
    </source>
</evidence>
<gene>
    <name evidence="4" type="ORF">KAK11_11290</name>
</gene>
<keyword evidence="3" id="KW-0732">Signal</keyword>
<dbReference type="RefSeq" id="WP_210809229.1">
    <property type="nucleotide sequence ID" value="NZ_JAGQDG010000004.1"/>
</dbReference>
<keyword evidence="5" id="KW-1185">Reference proteome</keyword>
<evidence type="ECO:0008006" key="6">
    <source>
        <dbReference type="Google" id="ProtNLM"/>
    </source>
</evidence>
<evidence type="ECO:0000313" key="4">
    <source>
        <dbReference type="EMBL" id="MBQ0935911.1"/>
    </source>
</evidence>
<name>A0ABS5DXQ1_9BURK</name>
<keyword evidence="2" id="KW-0342">GTP-binding</keyword>
<dbReference type="Proteomes" id="UP000672097">
    <property type="component" value="Unassembled WGS sequence"/>
</dbReference>
<evidence type="ECO:0000313" key="5">
    <source>
        <dbReference type="Proteomes" id="UP000672097"/>
    </source>
</evidence>
<evidence type="ECO:0000256" key="1">
    <source>
        <dbReference type="ARBA" id="ARBA00022741"/>
    </source>
</evidence>
<proteinExistence type="predicted"/>
<feature type="chain" id="PRO_5046819391" description="Elongation factor P" evidence="3">
    <location>
        <begin position="24"/>
        <end position="126"/>
    </location>
</feature>
<keyword evidence="1" id="KW-0547">Nucleotide-binding</keyword>
<dbReference type="InterPro" id="IPR009001">
    <property type="entry name" value="Transl_elong_EF1A/Init_IF2_C"/>
</dbReference>